<proteinExistence type="predicted"/>
<dbReference type="AlphaFoldDB" id="A0A7D6BPC9"/>
<reference evidence="2" key="1">
    <citation type="submission" date="2020-07" db="EMBL/GenBank/DDBJ databases">
        <title>Metabolic diversity and evolutionary history of the archaeal phylum ###Micrarchaeota### uncovered from a freshwater lake metagenome.</title>
        <authorList>
            <person name="Kadnikov V.V."/>
            <person name="Savvichev A.S."/>
            <person name="Mardanov A.V."/>
            <person name="Beletsky A.V."/>
            <person name="Chupakov A.V."/>
            <person name="Kokryatskaya N.M."/>
            <person name="Pimenov N.V."/>
            <person name="Ravin N.V."/>
        </authorList>
    </citation>
    <scope>NUCLEOTIDE SEQUENCE [LARGE SCALE GENOMIC DNA]</scope>
</reference>
<sequence length="171" mass="19127">MALAEGVVTAEVSTGDFMALAEGVVADKLKFGSIEMRELAENQKPPKLSDAWKVWHGVREKRLGEKGPTDIYVAIMKNGRINYQEHGTSFMAIDAPVQYTPRVDLVFNPKPELVLIKNVSDTADVEVQALTKNLANFLKNKVVKEELGKLDEHLANVAAKNIEDFRTRRFM</sequence>
<accession>A0A7D6BPC9</accession>
<evidence type="ECO:0000313" key="2">
    <source>
        <dbReference type="Proteomes" id="UP000510821"/>
    </source>
</evidence>
<protein>
    <submittedName>
        <fullName evidence="1">Uncharacterized protein</fullName>
    </submittedName>
</protein>
<dbReference type="Proteomes" id="UP000510821">
    <property type="component" value="Chromosome"/>
</dbReference>
<dbReference type="KEGG" id="flt:Sv326_1147"/>
<organism evidence="1 2">
    <name type="scientific">Fermentimicrarchaeum limneticum</name>
    <dbReference type="NCBI Taxonomy" id="2795018"/>
    <lineage>
        <taxon>Archaea</taxon>
        <taxon>Candidatus Micrarchaeota</taxon>
        <taxon>Candidatus Fermentimicrarchaeales</taxon>
        <taxon>Candidatus Fermentimicrarchaeaceae</taxon>
        <taxon>Candidatus Fermentimicrarchaeum</taxon>
    </lineage>
</organism>
<dbReference type="EMBL" id="CP058998">
    <property type="protein sequence ID" value="QLJ53322.1"/>
    <property type="molecule type" value="Genomic_DNA"/>
</dbReference>
<gene>
    <name evidence="1" type="ORF">Sv326_1147</name>
</gene>
<name>A0A7D6BPC9_FERL1</name>
<evidence type="ECO:0000313" key="1">
    <source>
        <dbReference type="EMBL" id="QLJ53322.1"/>
    </source>
</evidence>